<dbReference type="InterPro" id="IPR043162">
    <property type="entry name" value="DOCK_C_lobe_C"/>
</dbReference>
<dbReference type="WBParaSite" id="MBELARI_LOCUS6752">
    <property type="protein sequence ID" value="MBELARI_LOCUS6752"/>
    <property type="gene ID" value="MBELARI_LOCUS6752"/>
</dbReference>
<feature type="region of interest" description="Disordered" evidence="9">
    <location>
        <begin position="837"/>
        <end position="1190"/>
    </location>
</feature>
<feature type="domain" description="DOCKER" evidence="10">
    <location>
        <begin position="235"/>
        <end position="671"/>
    </location>
</feature>
<dbReference type="InterPro" id="IPR022209">
    <property type="entry name" value="CWC25"/>
</dbReference>
<keyword evidence="7" id="KW-0539">Nucleus</keyword>
<reference evidence="12" key="1">
    <citation type="submission" date="2024-02" db="UniProtKB">
        <authorList>
            <consortium name="WormBaseParasite"/>
        </authorList>
    </citation>
    <scope>IDENTIFICATION</scope>
</reference>
<feature type="compositionally biased region" description="Basic and acidic residues" evidence="9">
    <location>
        <begin position="95"/>
        <end position="106"/>
    </location>
</feature>
<dbReference type="PROSITE" id="PS51651">
    <property type="entry name" value="DOCKER"/>
    <property type="match status" value="1"/>
</dbReference>
<keyword evidence="3" id="KW-0507">mRNA processing</keyword>
<feature type="compositionally biased region" description="Polar residues" evidence="9">
    <location>
        <begin position="1"/>
        <end position="10"/>
    </location>
</feature>
<feature type="compositionally biased region" description="Basic and acidic residues" evidence="9">
    <location>
        <begin position="963"/>
        <end position="998"/>
    </location>
</feature>
<feature type="compositionally biased region" description="Basic and acidic residues" evidence="9">
    <location>
        <begin position="939"/>
        <end position="949"/>
    </location>
</feature>
<keyword evidence="11" id="KW-1185">Reference proteome</keyword>
<dbReference type="GO" id="GO:0005085">
    <property type="term" value="F:guanyl-nucleotide exchange factor activity"/>
    <property type="evidence" value="ECO:0007669"/>
    <property type="project" value="UniProtKB-KW"/>
</dbReference>
<feature type="compositionally biased region" description="Basic and acidic residues" evidence="9">
    <location>
        <begin position="1016"/>
        <end position="1038"/>
    </location>
</feature>
<feature type="compositionally biased region" description="Basic and acidic residues" evidence="9">
    <location>
        <begin position="1068"/>
        <end position="1089"/>
    </location>
</feature>
<dbReference type="InterPro" id="IPR027357">
    <property type="entry name" value="DOCKER_dom"/>
</dbReference>
<dbReference type="Pfam" id="PF20422">
    <property type="entry name" value="DHR-2_Lobe_B"/>
    <property type="match status" value="1"/>
</dbReference>
<feature type="compositionally biased region" description="Acidic residues" evidence="9">
    <location>
        <begin position="1098"/>
        <end position="1108"/>
    </location>
</feature>
<dbReference type="Pfam" id="PF12542">
    <property type="entry name" value="CWC25"/>
    <property type="match status" value="1"/>
</dbReference>
<evidence type="ECO:0000256" key="4">
    <source>
        <dbReference type="ARBA" id="ARBA00022728"/>
    </source>
</evidence>
<sequence length="1274" mass="145985">MISPPQSNKIKQGKKNAEGRLAIPDGPIMAVEMAPPKPPGRLRKFAAVVRRPGFAKEARDAIQDVISTSQKSSNQSDQKITSKKSDTLGSNDSVQSKDDFEEEKRSLPSSGSSAVSIFRFDSISSTKSFAKLRKFTSNLGPLGSAKEAREAIQKAISSPNFSDKPTISSIFDYERFLNDKGIIGNDSQPNVALLPKDDVEIVVGQLGHVLEATNAFVSATYDQIKLTELHISLANSYRDFATYRSLWFVALAELHSASGWHSEAAVAYGHVVVVIAKELFLKGTLVSPDWSVFDSISSAIAIDENVKGSLWEDVQPGGFTLDELLEKIDRCCHELTLAERFEAIGPLYRFIIPTLEAIGNYKLLSAVYSDLHKAAIKADERINNGRRHLGTYFKVVFLGEKQFGKSLHQSEWIYHESGLTSLAEVSLSLLEYCRQLLGHDNIKIEPEKELNISTLDQSFAYVQITHVEPLCADNEKQDFRTHTNLRDFFYETPVVENWDSRCKGEPPVQHQALRRTIVSVVGSFPSNRRRLAVDKGKREHVILTPLEFASQKLRTKASQILRVVESASSGKQLDFKGLQLLLQGVLMPSVNAGPLAYADAFSQPDQLRRYGAKGVTDLCDSFRQLTVACEMGLQANERVIGSDQRKYHAMLVKSAETMVERLTGAFGDMFPTPFESNLELPRSKTNSLDSFRDMNVLFPLFAGKMGEQKNINWMYEGVKSDVNREDYLLGKRIDKNFEKYSDAVIDEKAEGVEHVVSNRVVSSGANVNHKVSHINTVTMRLDDPLVNLKVKEEMRRREILENPLMKLKMEKAIKEMMAEKMQKEKKMEKAIKEMMLEKKQKKAKKQKKEHKHERKKEKKEKSKKRQRNESSSEDDSESEKEAKHSRSRRRSERQDDSDDERRSKPSKHSSRHRNKSQESSDAEQITKTKSSLKSHRSARRDSSSEEDNRRKRRRVNSRSPPRKLRESSEERPIKRERRRHDSSSPVRKERSLSRDRSSNKNRQRHGSRSPVRKERRHDSRSPARKERSVSKERSEIRDRRRHDSRSPVRRDRRNSSEERPVKKHRQRHDSESPVRRSRKDSEERSSKQDTRKRRDSSSPDEDDTEEEKESIKKEVFSESDEDDRPIKGPALPPQASSSAAYGLIGGKKKDERKDHSPKGQEQKFFRFTKAQDFNKRPTTRVKSSAMTEEEKEARLRAMQANVDWHYKKRDDNIAAAKTRDMEEEERDKERKPASFIRDMVSKAQNDLSMEDRLKSNKRNLQRGFDHMDKSFTKR</sequence>
<dbReference type="Pfam" id="PF06920">
    <property type="entry name" value="DHR-2_Lobe_A"/>
    <property type="match status" value="1"/>
</dbReference>
<accession>A0AAF3FIV5</accession>
<evidence type="ECO:0000256" key="2">
    <source>
        <dbReference type="ARBA" id="ARBA00022658"/>
    </source>
</evidence>
<evidence type="ECO:0000313" key="12">
    <source>
        <dbReference type="WBParaSite" id="MBELARI_LOCUS6752"/>
    </source>
</evidence>
<organism evidence="11 12">
    <name type="scientific">Mesorhabditis belari</name>
    <dbReference type="NCBI Taxonomy" id="2138241"/>
    <lineage>
        <taxon>Eukaryota</taxon>
        <taxon>Metazoa</taxon>
        <taxon>Ecdysozoa</taxon>
        <taxon>Nematoda</taxon>
        <taxon>Chromadorea</taxon>
        <taxon>Rhabditida</taxon>
        <taxon>Rhabditina</taxon>
        <taxon>Rhabditomorpha</taxon>
        <taxon>Rhabditoidea</taxon>
        <taxon>Rhabditidae</taxon>
        <taxon>Mesorhabditinae</taxon>
        <taxon>Mesorhabditis</taxon>
    </lineage>
</organism>
<proteinExistence type="inferred from homology"/>
<evidence type="ECO:0000256" key="7">
    <source>
        <dbReference type="ARBA" id="ARBA00023242"/>
    </source>
</evidence>
<dbReference type="GO" id="GO:0006397">
    <property type="term" value="P:mRNA processing"/>
    <property type="evidence" value="ECO:0007669"/>
    <property type="project" value="UniProtKB-KW"/>
</dbReference>
<keyword evidence="5" id="KW-0175">Coiled coil</keyword>
<evidence type="ECO:0000256" key="5">
    <source>
        <dbReference type="ARBA" id="ARBA00023054"/>
    </source>
</evidence>
<dbReference type="AlphaFoldDB" id="A0AAF3FIV5"/>
<evidence type="ECO:0000256" key="9">
    <source>
        <dbReference type="SAM" id="MobiDB-lite"/>
    </source>
</evidence>
<dbReference type="InterPro" id="IPR046773">
    <property type="entry name" value="DOCKER_Lobe_C"/>
</dbReference>
<dbReference type="GO" id="GO:0005681">
    <property type="term" value="C:spliceosomal complex"/>
    <property type="evidence" value="ECO:0007669"/>
    <property type="project" value="UniProtKB-KW"/>
</dbReference>
<feature type="compositionally biased region" description="Polar residues" evidence="9">
    <location>
        <begin position="917"/>
        <end position="929"/>
    </location>
</feature>
<dbReference type="InterPro" id="IPR026791">
    <property type="entry name" value="DOCK"/>
</dbReference>
<dbReference type="InterPro" id="IPR046769">
    <property type="entry name" value="DOCKER_Lobe_A"/>
</dbReference>
<feature type="region of interest" description="Disordered" evidence="9">
    <location>
        <begin position="1213"/>
        <end position="1274"/>
    </location>
</feature>
<name>A0AAF3FIV5_9BILA</name>
<evidence type="ECO:0000256" key="6">
    <source>
        <dbReference type="ARBA" id="ARBA00023187"/>
    </source>
</evidence>
<dbReference type="InterPro" id="IPR043161">
    <property type="entry name" value="DOCK_C_lobe_A"/>
</dbReference>
<evidence type="ECO:0000259" key="10">
    <source>
        <dbReference type="PROSITE" id="PS51651"/>
    </source>
</evidence>
<dbReference type="Gene3D" id="1.25.40.410">
    <property type="match status" value="1"/>
</dbReference>
<dbReference type="GO" id="GO:0008380">
    <property type="term" value="P:RNA splicing"/>
    <property type="evidence" value="ECO:0007669"/>
    <property type="project" value="UniProtKB-KW"/>
</dbReference>
<comment type="subcellular location">
    <subcellularLocation>
        <location evidence="1">Nucleus</location>
    </subcellularLocation>
</comment>
<dbReference type="Proteomes" id="UP000887575">
    <property type="component" value="Unassembled WGS sequence"/>
</dbReference>
<comment type="similarity">
    <text evidence="8">Belongs to the DOCK family.</text>
</comment>
<feature type="region of interest" description="Disordered" evidence="9">
    <location>
        <begin position="65"/>
        <end position="111"/>
    </location>
</feature>
<keyword evidence="2" id="KW-0344">Guanine-nucleotide releasing factor</keyword>
<dbReference type="GO" id="GO:0007264">
    <property type="term" value="P:small GTPase-mediated signal transduction"/>
    <property type="evidence" value="ECO:0007669"/>
    <property type="project" value="InterPro"/>
</dbReference>
<feature type="compositionally biased region" description="Basic residues" evidence="9">
    <location>
        <begin position="839"/>
        <end position="866"/>
    </location>
</feature>
<dbReference type="Gene3D" id="1.20.58.740">
    <property type="match status" value="1"/>
</dbReference>
<feature type="compositionally biased region" description="Polar residues" evidence="9">
    <location>
        <begin position="65"/>
        <end position="79"/>
    </location>
</feature>
<keyword evidence="6" id="KW-0508">mRNA splicing</keyword>
<feature type="compositionally biased region" description="Basic and acidic residues" evidence="9">
    <location>
        <begin position="1044"/>
        <end position="1060"/>
    </location>
</feature>
<feature type="compositionally biased region" description="Basic residues" evidence="9">
    <location>
        <begin position="904"/>
        <end position="914"/>
    </location>
</feature>
<keyword evidence="4" id="KW-0747">Spliceosome</keyword>
<evidence type="ECO:0000256" key="8">
    <source>
        <dbReference type="PROSITE-ProRule" id="PRU00984"/>
    </source>
</evidence>
<feature type="compositionally biased region" description="Basic residues" evidence="9">
    <location>
        <begin position="950"/>
        <end position="962"/>
    </location>
</feature>
<evidence type="ECO:0000256" key="3">
    <source>
        <dbReference type="ARBA" id="ARBA00022664"/>
    </source>
</evidence>
<evidence type="ECO:0000256" key="1">
    <source>
        <dbReference type="ARBA" id="ARBA00004123"/>
    </source>
</evidence>
<dbReference type="PANTHER" id="PTHR23317:SF26">
    <property type="entry name" value="ZIZIMIN, ISOFORM K"/>
    <property type="match status" value="1"/>
</dbReference>
<feature type="compositionally biased region" description="Basic and acidic residues" evidence="9">
    <location>
        <begin position="1263"/>
        <end position="1274"/>
    </location>
</feature>
<protein>
    <recommendedName>
        <fullName evidence="10">DOCKER domain-containing protein</fullName>
    </recommendedName>
</protein>
<evidence type="ECO:0000313" key="11">
    <source>
        <dbReference type="Proteomes" id="UP000887575"/>
    </source>
</evidence>
<dbReference type="InterPro" id="IPR046770">
    <property type="entry name" value="DOCKER_Lobe_B"/>
</dbReference>
<feature type="region of interest" description="Disordered" evidence="9">
    <location>
        <begin position="1"/>
        <end position="40"/>
    </location>
</feature>
<dbReference type="Pfam" id="PF20421">
    <property type="entry name" value="DHR-2_Lobe_C"/>
    <property type="match status" value="1"/>
</dbReference>
<feature type="compositionally biased region" description="Basic and acidic residues" evidence="9">
    <location>
        <begin position="1147"/>
        <end position="1164"/>
    </location>
</feature>
<dbReference type="PANTHER" id="PTHR23317">
    <property type="entry name" value="DEDICATOR OF CYTOKINESIS DOCK"/>
    <property type="match status" value="1"/>
</dbReference>